<evidence type="ECO:0000259" key="3">
    <source>
        <dbReference type="PROSITE" id="PS50110"/>
    </source>
</evidence>
<keyword evidence="1 2" id="KW-0597">Phosphoprotein</keyword>
<dbReference type="SUPFAM" id="SSF52172">
    <property type="entry name" value="CheY-like"/>
    <property type="match status" value="2"/>
</dbReference>
<dbReference type="Proteomes" id="UP000318405">
    <property type="component" value="Unassembled WGS sequence"/>
</dbReference>
<dbReference type="RefSeq" id="WP_143946906.1">
    <property type="nucleotide sequence ID" value="NZ_BAABMB010000004.1"/>
</dbReference>
<name>A0A556AYK4_9BURK</name>
<dbReference type="SUPFAM" id="SSF55785">
    <property type="entry name" value="PYP-like sensor domain (PAS domain)"/>
    <property type="match status" value="1"/>
</dbReference>
<feature type="modified residue" description="4-aspartylphosphate" evidence="2">
    <location>
        <position position="366"/>
    </location>
</feature>
<reference evidence="4 5" key="1">
    <citation type="submission" date="2019-07" db="EMBL/GenBank/DDBJ databases">
        <title>Qingshengfaniella alkalisoli gen. nov., sp. nov., isolated from saline soil.</title>
        <authorList>
            <person name="Xu L."/>
            <person name="Huang X.-X."/>
            <person name="Sun J.-Q."/>
        </authorList>
    </citation>
    <scope>NUCLEOTIDE SEQUENCE [LARGE SCALE GENOMIC DNA]</scope>
    <source>
        <strain evidence="4 5">DSM 27279</strain>
    </source>
</reference>
<evidence type="ECO:0000256" key="1">
    <source>
        <dbReference type="ARBA" id="ARBA00022553"/>
    </source>
</evidence>
<dbReference type="AlphaFoldDB" id="A0A556AYK4"/>
<dbReference type="InterPro" id="IPR050595">
    <property type="entry name" value="Bact_response_regulator"/>
</dbReference>
<dbReference type="InterPro" id="IPR011006">
    <property type="entry name" value="CheY-like_superfamily"/>
</dbReference>
<dbReference type="Pfam" id="PF00072">
    <property type="entry name" value="Response_reg"/>
    <property type="match status" value="1"/>
</dbReference>
<evidence type="ECO:0000313" key="5">
    <source>
        <dbReference type="Proteomes" id="UP000318405"/>
    </source>
</evidence>
<evidence type="ECO:0000256" key="2">
    <source>
        <dbReference type="PROSITE-ProRule" id="PRU00169"/>
    </source>
</evidence>
<dbReference type="GO" id="GO:0000160">
    <property type="term" value="P:phosphorelay signal transduction system"/>
    <property type="evidence" value="ECO:0007669"/>
    <property type="project" value="InterPro"/>
</dbReference>
<organism evidence="4 5">
    <name type="scientific">Verticiella sediminum</name>
    <dbReference type="NCBI Taxonomy" id="1247510"/>
    <lineage>
        <taxon>Bacteria</taxon>
        <taxon>Pseudomonadati</taxon>
        <taxon>Pseudomonadota</taxon>
        <taxon>Betaproteobacteria</taxon>
        <taxon>Burkholderiales</taxon>
        <taxon>Alcaligenaceae</taxon>
        <taxon>Verticiella</taxon>
    </lineage>
</organism>
<dbReference type="InterPro" id="IPR001789">
    <property type="entry name" value="Sig_transdc_resp-reg_receiver"/>
</dbReference>
<comment type="caution">
    <text evidence="4">The sequence shown here is derived from an EMBL/GenBank/DDBJ whole genome shotgun (WGS) entry which is preliminary data.</text>
</comment>
<dbReference type="SMART" id="SM00448">
    <property type="entry name" value="REC"/>
    <property type="match status" value="1"/>
</dbReference>
<dbReference type="CDD" id="cd00156">
    <property type="entry name" value="REC"/>
    <property type="match status" value="1"/>
</dbReference>
<dbReference type="InterPro" id="IPR000014">
    <property type="entry name" value="PAS"/>
</dbReference>
<feature type="domain" description="Response regulatory" evidence="3">
    <location>
        <begin position="316"/>
        <end position="428"/>
    </location>
</feature>
<accession>A0A556AYK4</accession>
<dbReference type="Gene3D" id="3.40.50.2300">
    <property type="match status" value="1"/>
</dbReference>
<dbReference type="PANTHER" id="PTHR44591:SF3">
    <property type="entry name" value="RESPONSE REGULATORY DOMAIN-CONTAINING PROTEIN"/>
    <property type="match status" value="1"/>
</dbReference>
<protein>
    <submittedName>
        <fullName evidence="4">Response regulator</fullName>
    </submittedName>
</protein>
<dbReference type="CDD" id="cd00130">
    <property type="entry name" value="PAS"/>
    <property type="match status" value="1"/>
</dbReference>
<sequence length="430" mass="44997">MRGSIDYQAVFRAFPLPSALLTRDMIVVAANDAFLQLLEVKPQWLVGRSLFDCLQGMDPADVQPFRDALFAPMFHGRRESMVLRPGWPGADGQPQGARWRAVNVPMLGVTGQPEALLHCLVPPGYAALPGQNEVLDGQSSPGSLAAAAAFYTPASHAEPPVADAQAGARDALLIVSTDAARRELAGLALREAGYQVYEVDSAEAAMRCFDASPAGGLGLVFIDLVDGADTLARSAFAAIDDVEVLQATGGGAGLRTTLGAVNLARPYTAAQLLSQVRHLLRNREQRLLFREATAQSTTSALAEPGVTGNAAPESLNILLVEDSSETRDAARDLLELLGHQVTAVETAEAGLQMLAEGASFDVVCTDVSLPGMSGTALAMAVRQEYPEIGIVIASGYDDVAIDAAGLGAAVLPKPYSPESLEAALRAARAG</sequence>
<dbReference type="PROSITE" id="PS50110">
    <property type="entry name" value="RESPONSE_REGULATORY"/>
    <property type="match status" value="1"/>
</dbReference>
<dbReference type="EMBL" id="VLTJ01000007">
    <property type="protein sequence ID" value="TSH98024.1"/>
    <property type="molecule type" value="Genomic_DNA"/>
</dbReference>
<dbReference type="OrthoDB" id="9802155at2"/>
<keyword evidence="5" id="KW-1185">Reference proteome</keyword>
<dbReference type="Gene3D" id="3.30.450.20">
    <property type="entry name" value="PAS domain"/>
    <property type="match status" value="1"/>
</dbReference>
<dbReference type="InterPro" id="IPR035965">
    <property type="entry name" value="PAS-like_dom_sf"/>
</dbReference>
<evidence type="ECO:0000313" key="4">
    <source>
        <dbReference type="EMBL" id="TSH98024.1"/>
    </source>
</evidence>
<gene>
    <name evidence="4" type="ORF">FOZ76_04350</name>
</gene>
<dbReference type="PANTHER" id="PTHR44591">
    <property type="entry name" value="STRESS RESPONSE REGULATOR PROTEIN 1"/>
    <property type="match status" value="1"/>
</dbReference>
<proteinExistence type="predicted"/>